<dbReference type="Pfam" id="PF19102">
    <property type="entry name" value="DUF5789"/>
    <property type="match status" value="1"/>
</dbReference>
<dbReference type="Proteomes" id="UP000270581">
    <property type="component" value="Unassembled WGS sequence"/>
</dbReference>
<reference evidence="2 3" key="1">
    <citation type="submission" date="2018-11" db="EMBL/GenBank/DDBJ databases">
        <title>Genome sequences of Natronomonas sp. CBA1133.</title>
        <authorList>
            <person name="Roh S.W."/>
            <person name="Cha I.-T."/>
        </authorList>
    </citation>
    <scope>NUCLEOTIDE SEQUENCE [LARGE SCALE GENOMIC DNA]</scope>
    <source>
        <strain evidence="2 3">CBA1133</strain>
    </source>
</reference>
<dbReference type="RefSeq" id="WP_075937585.1">
    <property type="nucleotide sequence ID" value="NZ_BDJH01000002.1"/>
</dbReference>
<comment type="caution">
    <text evidence="2">The sequence shown here is derived from an EMBL/GenBank/DDBJ whole genome shotgun (WGS) entry which is preliminary data.</text>
</comment>
<keyword evidence="3" id="KW-1185">Reference proteome</keyword>
<evidence type="ECO:0000256" key="1">
    <source>
        <dbReference type="SAM" id="MobiDB-lite"/>
    </source>
</evidence>
<evidence type="ECO:0000313" key="2">
    <source>
        <dbReference type="EMBL" id="RNJ25330.1"/>
    </source>
</evidence>
<accession>A0AAJ4R6X4</accession>
<name>A0AAJ4R6X4_9EURY</name>
<dbReference type="AlphaFoldDB" id="A0AAJ4R6X4"/>
<protein>
    <submittedName>
        <fullName evidence="2">DUF2795 domain-containing protein</fullName>
    </submittedName>
</protein>
<gene>
    <name evidence="2" type="ORF">Nmn1133_00495</name>
</gene>
<dbReference type="EMBL" id="RJJC01000001">
    <property type="protein sequence ID" value="RNJ25330.1"/>
    <property type="molecule type" value="Genomic_DNA"/>
</dbReference>
<proteinExistence type="predicted"/>
<sequence>MRCMADVDANLDAHSYPATASELIEAYGETELELQNGSETFGEALGRLGETTYEDADAAKTAVMSVVSEGAIGRKGYSDRDAPTVGGMGPSPVSF</sequence>
<feature type="region of interest" description="Disordered" evidence="1">
    <location>
        <begin position="74"/>
        <end position="95"/>
    </location>
</feature>
<evidence type="ECO:0000313" key="3">
    <source>
        <dbReference type="Proteomes" id="UP000270581"/>
    </source>
</evidence>
<dbReference type="InterPro" id="IPR043899">
    <property type="entry name" value="DUF5789"/>
</dbReference>
<organism evidence="2 3">
    <name type="scientific">Halosegnis longus</name>
    <dbReference type="NCBI Taxonomy" id="2216012"/>
    <lineage>
        <taxon>Archaea</taxon>
        <taxon>Methanobacteriati</taxon>
        <taxon>Methanobacteriota</taxon>
        <taxon>Stenosarchaea group</taxon>
        <taxon>Halobacteria</taxon>
        <taxon>Halobacteriales</taxon>
        <taxon>Natronomonadaceae</taxon>
        <taxon>Halosegnis</taxon>
    </lineage>
</organism>